<dbReference type="Proteomes" id="UP000694871">
    <property type="component" value="Unplaced"/>
</dbReference>
<dbReference type="Pfam" id="PF18658">
    <property type="entry name" value="zf-C2H2_12"/>
    <property type="match status" value="1"/>
</dbReference>
<gene>
    <name evidence="3" type="primary">LOC107118260</name>
</gene>
<evidence type="ECO:0000313" key="3">
    <source>
        <dbReference type="RefSeq" id="XP_015276055.1"/>
    </source>
</evidence>
<reference evidence="3" key="1">
    <citation type="submission" date="2025-08" db="UniProtKB">
        <authorList>
            <consortium name="RefSeq"/>
        </authorList>
    </citation>
    <scope>IDENTIFICATION</scope>
</reference>
<evidence type="ECO:0000313" key="2">
    <source>
        <dbReference type="Proteomes" id="UP000694871"/>
    </source>
</evidence>
<feature type="domain" description="SPIN-DOC-like zinc-finger" evidence="1">
    <location>
        <begin position="75"/>
        <end position="136"/>
    </location>
</feature>
<sequence>MGDKPYRDCSVSLLRLHSTDSPHRLGLTQSNASHPLGSSYARGNVKDCGAKAGQRRALEVKAGDPSPPAKSFDPSWRARFLMDFDTVTGQLVCMVCENALRQVCLATVKQHILQCHAETLHLPREVRRTIREVWESRGHSPTPPLQK</sequence>
<dbReference type="GeneID" id="107118260"/>
<dbReference type="PANTHER" id="PTHR34589:SF1">
    <property type="entry name" value="SPINDLIN INTERACTOR AND REPRESSOR OF CHROMATIN-BINDING PROTEIN"/>
    <property type="match status" value="1"/>
</dbReference>
<proteinExistence type="predicted"/>
<dbReference type="RefSeq" id="XP_015276055.1">
    <property type="nucleotide sequence ID" value="XM_015420569.1"/>
</dbReference>
<accession>A0ABM1KQR8</accession>
<name>A0ABM1KQR8_GEKJA</name>
<dbReference type="InterPro" id="IPR040647">
    <property type="entry name" value="SPIN-DOC_Znf-C2H2"/>
</dbReference>
<protein>
    <submittedName>
        <fullName evidence="3">Uncharacterized protein C11orf95 homolog</fullName>
    </submittedName>
</protein>
<evidence type="ECO:0000259" key="1">
    <source>
        <dbReference type="Pfam" id="PF18658"/>
    </source>
</evidence>
<keyword evidence="2" id="KW-1185">Reference proteome</keyword>
<dbReference type="PANTHER" id="PTHR34589">
    <property type="entry name" value="SIMILAR TO RIKEN CDNA 2700081O15"/>
    <property type="match status" value="1"/>
</dbReference>
<dbReference type="InterPro" id="IPR052675">
    <property type="entry name" value="ZnF_transloc-Spindlin_int"/>
</dbReference>
<organism evidence="2 3">
    <name type="scientific">Gekko japonicus</name>
    <name type="common">Schlegel's Japanese gecko</name>
    <dbReference type="NCBI Taxonomy" id="146911"/>
    <lineage>
        <taxon>Eukaryota</taxon>
        <taxon>Metazoa</taxon>
        <taxon>Chordata</taxon>
        <taxon>Craniata</taxon>
        <taxon>Vertebrata</taxon>
        <taxon>Euteleostomi</taxon>
        <taxon>Lepidosauria</taxon>
        <taxon>Squamata</taxon>
        <taxon>Bifurcata</taxon>
        <taxon>Gekkota</taxon>
        <taxon>Gekkonidae</taxon>
        <taxon>Gekkoninae</taxon>
        <taxon>Gekko</taxon>
    </lineage>
</organism>